<dbReference type="GeneTree" id="ENSGT00390000007227"/>
<dbReference type="InParanoid" id="A0A674DMT8"/>
<proteinExistence type="predicted"/>
<keyword evidence="4" id="KW-1185">Reference proteome</keyword>
<reference evidence="3" key="1">
    <citation type="submission" date="2025-08" db="UniProtKB">
        <authorList>
            <consortium name="Ensembl"/>
        </authorList>
    </citation>
    <scope>IDENTIFICATION</scope>
</reference>
<evidence type="ECO:0000259" key="2">
    <source>
        <dbReference type="PROSITE" id="PS51385"/>
    </source>
</evidence>
<dbReference type="GO" id="GO:0052856">
    <property type="term" value="F:NAD(P)HX epimerase activity"/>
    <property type="evidence" value="ECO:0007669"/>
    <property type="project" value="TreeGrafter"/>
</dbReference>
<evidence type="ECO:0000256" key="1">
    <source>
        <dbReference type="ARBA" id="ARBA00082994"/>
    </source>
</evidence>
<dbReference type="Pfam" id="PF03853">
    <property type="entry name" value="YjeF_N"/>
    <property type="match status" value="1"/>
</dbReference>
<reference evidence="3" key="2">
    <citation type="submission" date="2025-09" db="UniProtKB">
        <authorList>
            <consortium name="Ensembl"/>
        </authorList>
    </citation>
    <scope>IDENTIFICATION</scope>
</reference>
<protein>
    <recommendedName>
        <fullName evidence="1">ApoA-I-binding protein 2</fullName>
    </recommendedName>
</protein>
<dbReference type="Proteomes" id="UP000472277">
    <property type="component" value="Chromosome 21"/>
</dbReference>
<evidence type="ECO:0000313" key="3">
    <source>
        <dbReference type="Ensembl" id="ENSSTUP00000097292.1"/>
    </source>
</evidence>
<dbReference type="PANTHER" id="PTHR13232">
    <property type="entry name" value="NAD(P)H-HYDRATE EPIMERASE"/>
    <property type="match status" value="1"/>
</dbReference>
<accession>A0A674DMT8</accession>
<dbReference type="PANTHER" id="PTHR13232:SF12">
    <property type="entry name" value="YJEF N-TERMINAL DOMAIN-CONTAINING PROTEIN 3"/>
    <property type="match status" value="1"/>
</dbReference>
<dbReference type="InterPro" id="IPR004443">
    <property type="entry name" value="YjeF_N_dom"/>
</dbReference>
<gene>
    <name evidence="3" type="primary">YJEFN3</name>
</gene>
<evidence type="ECO:0000313" key="4">
    <source>
        <dbReference type="Proteomes" id="UP000472277"/>
    </source>
</evidence>
<dbReference type="Gene3D" id="3.40.50.10260">
    <property type="entry name" value="YjeF N-terminal domain"/>
    <property type="match status" value="1"/>
</dbReference>
<dbReference type="Ensembl" id="ENSSTUT00000104483.1">
    <property type="protein sequence ID" value="ENSSTUP00000097292.1"/>
    <property type="gene ID" value="ENSSTUG00000043746.1"/>
</dbReference>
<dbReference type="SUPFAM" id="SSF64153">
    <property type="entry name" value="YjeF N-terminal domain-like"/>
    <property type="match status" value="1"/>
</dbReference>
<dbReference type="InterPro" id="IPR032976">
    <property type="entry name" value="YJEFN_prot_NAXE-like"/>
</dbReference>
<dbReference type="GO" id="GO:0005739">
    <property type="term" value="C:mitochondrion"/>
    <property type="evidence" value="ECO:0007669"/>
    <property type="project" value="TreeGrafter"/>
</dbReference>
<dbReference type="PROSITE" id="PS51385">
    <property type="entry name" value="YJEF_N"/>
    <property type="match status" value="1"/>
</dbReference>
<feature type="domain" description="YjeF N-terminal" evidence="2">
    <location>
        <begin position="59"/>
        <end position="264"/>
    </location>
</feature>
<name>A0A674DMT8_SALTR</name>
<dbReference type="InterPro" id="IPR036652">
    <property type="entry name" value="YjeF_N_dom_sf"/>
</dbReference>
<dbReference type="FunFam" id="3.40.50.10260:FF:000004">
    <property type="entry name" value="yjeF N-terminal domain-containing protein 3"/>
    <property type="match status" value="1"/>
</dbReference>
<sequence>MLQGSVHNSWKQKMSQFFHGLHTHQTCHPLSMFGMLWIECSLALFLLISLSLSLSNEEAAVLEAELLREYRFGPQQLMEIWGHACAIAITKAFPLSSLKRHPTVLVICGPSQNGCIGLACARHLRMFDYMPTVYYPKRSTLALHRDFTVQCEKTDIPFLSFLPAELINDAYNLVVDAILGPETEPSDISEPYSSILLALRHIRIPIASVDIPSGWDEANVDCINPTVLISLMAPKKCAVGFSGTHYLVGRILPYDIQRKYELNAPDYHGTDCLVELG</sequence>
<organism evidence="3 4">
    <name type="scientific">Salmo trutta</name>
    <name type="common">Brown trout</name>
    <dbReference type="NCBI Taxonomy" id="8032"/>
    <lineage>
        <taxon>Eukaryota</taxon>
        <taxon>Metazoa</taxon>
        <taxon>Chordata</taxon>
        <taxon>Craniata</taxon>
        <taxon>Vertebrata</taxon>
        <taxon>Euteleostomi</taxon>
        <taxon>Actinopterygii</taxon>
        <taxon>Neopterygii</taxon>
        <taxon>Teleostei</taxon>
        <taxon>Protacanthopterygii</taxon>
        <taxon>Salmoniformes</taxon>
        <taxon>Salmonidae</taxon>
        <taxon>Salmoninae</taxon>
        <taxon>Salmo</taxon>
    </lineage>
</organism>
<dbReference type="AlphaFoldDB" id="A0A674DMT8"/>